<organism evidence="8 9">
    <name type="scientific">Epicoccum nigrum</name>
    <name type="common">Soil fungus</name>
    <name type="synonym">Epicoccum purpurascens</name>
    <dbReference type="NCBI Taxonomy" id="105696"/>
    <lineage>
        <taxon>Eukaryota</taxon>
        <taxon>Fungi</taxon>
        <taxon>Dikarya</taxon>
        <taxon>Ascomycota</taxon>
        <taxon>Pezizomycotina</taxon>
        <taxon>Dothideomycetes</taxon>
        <taxon>Pleosporomycetidae</taxon>
        <taxon>Pleosporales</taxon>
        <taxon>Pleosporineae</taxon>
        <taxon>Didymellaceae</taxon>
        <taxon>Epicoccum</taxon>
    </lineage>
</organism>
<accession>A0A1Y2LNL6</accession>
<feature type="transmembrane region" description="Helical" evidence="6">
    <location>
        <begin position="307"/>
        <end position="326"/>
    </location>
</feature>
<feature type="transmembrane region" description="Helical" evidence="6">
    <location>
        <begin position="369"/>
        <end position="388"/>
    </location>
</feature>
<feature type="transmembrane region" description="Helical" evidence="6">
    <location>
        <begin position="513"/>
        <end position="535"/>
    </location>
</feature>
<dbReference type="OMA" id="FVYGHYG"/>
<gene>
    <name evidence="8" type="ORF">B5807_09089</name>
</gene>
<keyword evidence="3 6" id="KW-0812">Transmembrane</keyword>
<feature type="transmembrane region" description="Helical" evidence="6">
    <location>
        <begin position="400"/>
        <end position="422"/>
    </location>
</feature>
<feature type="domain" description="Amino acid transporter transmembrane" evidence="7">
    <location>
        <begin position="161"/>
        <end position="535"/>
    </location>
</feature>
<feature type="transmembrane region" description="Helical" evidence="6">
    <location>
        <begin position="581"/>
        <end position="600"/>
    </location>
</feature>
<feature type="transmembrane region" description="Helical" evidence="6">
    <location>
        <begin position="195"/>
        <end position="217"/>
    </location>
</feature>
<evidence type="ECO:0000256" key="4">
    <source>
        <dbReference type="ARBA" id="ARBA00022989"/>
    </source>
</evidence>
<dbReference type="Pfam" id="PF01490">
    <property type="entry name" value="Aa_trans"/>
    <property type="match status" value="1"/>
</dbReference>
<evidence type="ECO:0000313" key="9">
    <source>
        <dbReference type="Proteomes" id="UP000193240"/>
    </source>
</evidence>
<name>A0A1Y2LNL6_EPING</name>
<keyword evidence="9" id="KW-1185">Reference proteome</keyword>
<dbReference type="InterPro" id="IPR013057">
    <property type="entry name" value="AA_transpt_TM"/>
</dbReference>
<feature type="transmembrane region" description="Helical" evidence="6">
    <location>
        <begin position="168"/>
        <end position="189"/>
    </location>
</feature>
<feature type="transmembrane region" description="Helical" evidence="6">
    <location>
        <begin position="275"/>
        <end position="295"/>
    </location>
</feature>
<dbReference type="GO" id="GO:0015179">
    <property type="term" value="F:L-amino acid transmembrane transporter activity"/>
    <property type="evidence" value="ECO:0007669"/>
    <property type="project" value="TreeGrafter"/>
</dbReference>
<dbReference type="InParanoid" id="A0A1Y2LNL6"/>
<dbReference type="GO" id="GO:0016020">
    <property type="term" value="C:membrane"/>
    <property type="evidence" value="ECO:0007669"/>
    <property type="project" value="UniProtKB-SubCell"/>
</dbReference>
<comment type="subcellular location">
    <subcellularLocation>
        <location evidence="1">Membrane</location>
        <topology evidence="1">Multi-pass membrane protein</topology>
    </subcellularLocation>
</comment>
<feature type="transmembrane region" description="Helical" evidence="6">
    <location>
        <begin position="244"/>
        <end position="263"/>
    </location>
</feature>
<evidence type="ECO:0000256" key="5">
    <source>
        <dbReference type="ARBA" id="ARBA00023136"/>
    </source>
</evidence>
<protein>
    <recommendedName>
        <fullName evidence="7">Amino acid transporter transmembrane domain-containing protein</fullName>
    </recommendedName>
</protein>
<dbReference type="EMBL" id="KZ107855">
    <property type="protein sequence ID" value="OSS45142.1"/>
    <property type="molecule type" value="Genomic_DNA"/>
</dbReference>
<evidence type="ECO:0000256" key="6">
    <source>
        <dbReference type="SAM" id="Phobius"/>
    </source>
</evidence>
<evidence type="ECO:0000259" key="7">
    <source>
        <dbReference type="Pfam" id="PF01490"/>
    </source>
</evidence>
<evidence type="ECO:0000256" key="2">
    <source>
        <dbReference type="ARBA" id="ARBA00008066"/>
    </source>
</evidence>
<proteinExistence type="inferred from homology"/>
<keyword evidence="4 6" id="KW-1133">Transmembrane helix</keyword>
<dbReference type="PANTHER" id="PTHR22950:SF461">
    <property type="entry name" value="AMINO ACID TRANSPORTER TRANSMEMBRANE DOMAIN-CONTAINING PROTEIN"/>
    <property type="match status" value="1"/>
</dbReference>
<reference evidence="8 9" key="1">
    <citation type="journal article" date="2017" name="Genome Announc.">
        <title>Genome sequence of the saprophytic ascomycete Epicoccum nigrum ICMP 19927 strain isolated from New Zealand.</title>
        <authorList>
            <person name="Fokin M."/>
            <person name="Fleetwood D."/>
            <person name="Weir B.S."/>
            <person name="Villas-Boas S.G."/>
        </authorList>
    </citation>
    <scope>NUCLEOTIDE SEQUENCE [LARGE SCALE GENOMIC DNA]</scope>
    <source>
        <strain evidence="8 9">ICMP 19927</strain>
    </source>
</reference>
<dbReference type="STRING" id="105696.A0A1Y2LNL6"/>
<dbReference type="Proteomes" id="UP000193240">
    <property type="component" value="Unassembled WGS sequence"/>
</dbReference>
<dbReference type="PANTHER" id="PTHR22950">
    <property type="entry name" value="AMINO ACID TRANSPORTER"/>
    <property type="match status" value="1"/>
</dbReference>
<feature type="transmembrane region" description="Helical" evidence="6">
    <location>
        <begin position="442"/>
        <end position="461"/>
    </location>
</feature>
<sequence length="623" mass="69190">MDAYPINSVSHPTDEMEMVIDAQARKPSVAGTVDKPVIQERVWGHAARVDPTVTYEEYIYWAKIEREIEAEEEKKFRAEHGKFPLIELIKGKLSSEGRARLKQEKAERSMVLQSAIESNSAPLSSEKKAGGEINYASPTSEYVDPLKATDAEWRTAARAMRTASWGQMFFLITTDILGWSGAPFVFAGVGYGAGVALYLIFGAFATFSGWCIWKVYLELDSSRYPMMSYGDPFFRLFGKKSRHFINVAQCLQQFLTVAVLILSKTTNISQISKRTVCFSGMMAVVLAIGMISGIIRSLTKIGWLSNAAVFMNIANFLIIMIAAATYEPLYEAVTRSTLIKTIEPIVVFAGQPPDRYQQQVPGFASQFNAVNTMVYAYAGALLFVAFLAEMRHPMDFWKGLFCAQAFICIIYLLFGVFVYSFWGQYSANNIVNVIRPYNLQTAGNVLTMLTGFIAVFMYFNIGMKTLYLEVFQAIFNFPPISTRKGKIAWYCLGPIYWILAFVVAASVPNISGIVSLVGAVFMVNFTYSFPGMLMLGHKIQMAAALPGEGFNPYTRVTTRLDTGMKRWARGFKKSWKWSAPLLLYVLLGLACCGMGIWAAIEGLISIFGPGGTVATAWGCEAPV</sequence>
<evidence type="ECO:0000313" key="8">
    <source>
        <dbReference type="EMBL" id="OSS45142.1"/>
    </source>
</evidence>
<feature type="transmembrane region" description="Helical" evidence="6">
    <location>
        <begin position="487"/>
        <end position="507"/>
    </location>
</feature>
<evidence type="ECO:0000256" key="3">
    <source>
        <dbReference type="ARBA" id="ARBA00022692"/>
    </source>
</evidence>
<dbReference type="AlphaFoldDB" id="A0A1Y2LNL6"/>
<comment type="similarity">
    <text evidence="2">Belongs to the amino acid/polyamine transporter 2 family.</text>
</comment>
<evidence type="ECO:0000256" key="1">
    <source>
        <dbReference type="ARBA" id="ARBA00004141"/>
    </source>
</evidence>
<keyword evidence="5 6" id="KW-0472">Membrane</keyword>